<evidence type="ECO:0008006" key="4">
    <source>
        <dbReference type="Google" id="ProtNLM"/>
    </source>
</evidence>
<feature type="region of interest" description="Disordered" evidence="1">
    <location>
        <begin position="196"/>
        <end position="242"/>
    </location>
</feature>
<dbReference type="PATRIC" id="fig|1278073.3.peg.3236"/>
<evidence type="ECO:0000256" key="1">
    <source>
        <dbReference type="SAM" id="MobiDB-lite"/>
    </source>
</evidence>
<dbReference type="RefSeq" id="WP_015348753.1">
    <property type="nucleotide sequence ID" value="NC_020126.1"/>
</dbReference>
<dbReference type="KEGG" id="msd:MYSTI_03178"/>
<evidence type="ECO:0000313" key="2">
    <source>
        <dbReference type="EMBL" id="AGC44492.1"/>
    </source>
</evidence>
<evidence type="ECO:0000313" key="3">
    <source>
        <dbReference type="Proteomes" id="UP000011131"/>
    </source>
</evidence>
<sequence length="350" mass="37788">MADAALSVPPYDGTYLEEPLEGAPPETPADAEPDPRVEAVTEAVAGGDYATAARSAEALLREGMHDTRLVGPYLFGSFQEHGLRAMPGLFRSLLQVLTVSRDAFGPVAKRDIFLESGLRWLLRSIIKHIAHHEKKQDATWKRWCEAETRAPIEEALPLAEPLLAAIPGALPKNGCEEPFRNLAHWLRRHLETLPAPAPAAPVAPPTEAPAAARSEPRPDEAPASKPDAAARATPTAAPTPSVPGVPISAPLALLIRKLEAFDQLVQEGAMPKAGVVAADVMATVERFDPRIYLPSLFTRFFAGLTSHAHALEPYLHESESLPMRALEQLYRVDLDAFLTLPSGDSSGEED</sequence>
<dbReference type="Proteomes" id="UP000011131">
    <property type="component" value="Chromosome"/>
</dbReference>
<feature type="region of interest" description="Disordered" evidence="1">
    <location>
        <begin position="1"/>
        <end position="35"/>
    </location>
</feature>
<keyword evidence="3" id="KW-1185">Reference proteome</keyword>
<accession>L7UA91</accession>
<feature type="compositionally biased region" description="Pro residues" evidence="1">
    <location>
        <begin position="196"/>
        <end position="207"/>
    </location>
</feature>
<dbReference type="EMBL" id="CP004025">
    <property type="protein sequence ID" value="AGC44492.1"/>
    <property type="molecule type" value="Genomic_DNA"/>
</dbReference>
<dbReference type="HOGENOM" id="CLU_826135_0_0_7"/>
<protein>
    <recommendedName>
        <fullName evidence="4">ImpA N-terminal domain-containing protein</fullName>
    </recommendedName>
</protein>
<proteinExistence type="predicted"/>
<dbReference type="NCBIfam" id="NF041244">
    <property type="entry name" value="IglI_fam"/>
    <property type="match status" value="1"/>
</dbReference>
<dbReference type="eggNOG" id="COG3515">
    <property type="taxonomic scope" value="Bacteria"/>
</dbReference>
<gene>
    <name evidence="2" type="ordered locus">MYSTI_03178</name>
</gene>
<name>L7UA91_MYXSD</name>
<organism evidence="2 3">
    <name type="scientific">Myxococcus stipitatus (strain DSM 14675 / JCM 12634 / Mx s8)</name>
    <dbReference type="NCBI Taxonomy" id="1278073"/>
    <lineage>
        <taxon>Bacteria</taxon>
        <taxon>Pseudomonadati</taxon>
        <taxon>Myxococcota</taxon>
        <taxon>Myxococcia</taxon>
        <taxon>Myxococcales</taxon>
        <taxon>Cystobacterineae</taxon>
        <taxon>Myxococcaceae</taxon>
        <taxon>Myxococcus</taxon>
    </lineage>
</organism>
<reference evidence="2 3" key="1">
    <citation type="journal article" date="2013" name="Genome Announc.">
        <title>Complete genome sequence of Myxococcus stipitatus strain DSM 14675, a fruiting myxobacterium.</title>
        <authorList>
            <person name="Huntley S."/>
            <person name="Kneip S."/>
            <person name="Treuner-Lange A."/>
            <person name="Sogaard-Andersen L."/>
        </authorList>
    </citation>
    <scope>NUCLEOTIDE SEQUENCE [LARGE SCALE GENOMIC DNA]</scope>
    <source>
        <strain evidence="3">DSM 14675 / JCM 12634 / Mx s8</strain>
    </source>
</reference>
<dbReference type="AlphaFoldDB" id="L7UA91"/>
<dbReference type="STRING" id="1278073.MYSTI_03178"/>
<feature type="compositionally biased region" description="Low complexity" evidence="1">
    <location>
        <begin position="223"/>
        <end position="239"/>
    </location>
</feature>
<dbReference type="OrthoDB" id="5497953at2"/>